<dbReference type="PANTHER" id="PTHR33840">
    <property type="match status" value="1"/>
</dbReference>
<dbReference type="PANTHER" id="PTHR33840:SF1">
    <property type="entry name" value="TLE1 PHOSPHOLIPASE DOMAIN-CONTAINING PROTEIN"/>
    <property type="match status" value="1"/>
</dbReference>
<evidence type="ECO:0000259" key="1">
    <source>
        <dbReference type="Pfam" id="PF09994"/>
    </source>
</evidence>
<evidence type="ECO:0000313" key="3">
    <source>
        <dbReference type="Proteomes" id="UP001501842"/>
    </source>
</evidence>
<gene>
    <name evidence="2" type="ORF">GCM10010439_24000</name>
</gene>
<dbReference type="Proteomes" id="UP001501842">
    <property type="component" value="Unassembled WGS sequence"/>
</dbReference>
<keyword evidence="3" id="KW-1185">Reference proteome</keyword>
<name>A0ABP6GJS4_9ACTN</name>
<protein>
    <submittedName>
        <fullName evidence="2">DUF2235 domain-containing protein</fullName>
    </submittedName>
</protein>
<dbReference type="RefSeq" id="WP_344450386.1">
    <property type="nucleotide sequence ID" value="NZ_BAAATZ010000007.1"/>
</dbReference>
<accession>A0ABP6GJS4</accession>
<dbReference type="Pfam" id="PF09994">
    <property type="entry name" value="T6SS_Tle1-like_cat"/>
    <property type="match status" value="1"/>
</dbReference>
<dbReference type="SUPFAM" id="SSF53474">
    <property type="entry name" value="alpha/beta-Hydrolases"/>
    <property type="match status" value="1"/>
</dbReference>
<reference evidence="3" key="1">
    <citation type="journal article" date="2019" name="Int. J. Syst. Evol. Microbiol.">
        <title>The Global Catalogue of Microorganisms (GCM) 10K type strain sequencing project: providing services to taxonomists for standard genome sequencing and annotation.</title>
        <authorList>
            <consortium name="The Broad Institute Genomics Platform"/>
            <consortium name="The Broad Institute Genome Sequencing Center for Infectious Disease"/>
            <person name="Wu L."/>
            <person name="Ma J."/>
        </authorList>
    </citation>
    <scope>NUCLEOTIDE SEQUENCE [LARGE SCALE GENOMIC DNA]</scope>
    <source>
        <strain evidence="3">JCM 8201</strain>
    </source>
</reference>
<dbReference type="EMBL" id="BAAATZ010000007">
    <property type="protein sequence ID" value="GAA2724996.1"/>
    <property type="molecule type" value="Genomic_DNA"/>
</dbReference>
<evidence type="ECO:0000313" key="2">
    <source>
        <dbReference type="EMBL" id="GAA2724996.1"/>
    </source>
</evidence>
<dbReference type="InterPro" id="IPR029058">
    <property type="entry name" value="AB_hydrolase_fold"/>
</dbReference>
<organism evidence="2 3">
    <name type="scientific">Actinocorallia aurantiaca</name>
    <dbReference type="NCBI Taxonomy" id="46204"/>
    <lineage>
        <taxon>Bacteria</taxon>
        <taxon>Bacillati</taxon>
        <taxon>Actinomycetota</taxon>
        <taxon>Actinomycetes</taxon>
        <taxon>Streptosporangiales</taxon>
        <taxon>Thermomonosporaceae</taxon>
        <taxon>Actinocorallia</taxon>
    </lineage>
</organism>
<dbReference type="InterPro" id="IPR018712">
    <property type="entry name" value="Tle1-like_cat"/>
</dbReference>
<proteinExistence type="predicted"/>
<sequence>MGVKRLIVCCDGTWNTADQMVAGRLCPTNVTKLALSVAPVDSAGVEQRTYYRSGVGTSRWERLRGGVFGFGLSHNVFDAYRFLIDNYEPGDELFFFGFSRGAFTARSLAGLVRNSGVLRRENAGRLDEAWALYRDRVEKPSGMASTLFRNSYSHEPRIRFLGMFDTVGTRGIPPLGPRLLRPVVERINHRWEFHDTTLSSRVDGAFHALALDERRSVFEPTLWHRQPDAGDQELKQVWFAGVHCDVGGGYCDTSLSDLTLLWMADQACRYGLQFLPIAFQPGSPAETSPDESTRFTVAPDPMGRLHSSWKGLYRLTDPLDRMIGTAMNEQNIPDGCERLATTAKERHDTDPRYRPRGLVAYLKDPANIHLEPVSEAARISDR</sequence>
<comment type="caution">
    <text evidence="2">The sequence shown here is derived from an EMBL/GenBank/DDBJ whole genome shotgun (WGS) entry which is preliminary data.</text>
</comment>
<feature type="domain" description="T6SS Phospholipase effector Tle1-like catalytic" evidence="1">
    <location>
        <begin position="4"/>
        <end position="266"/>
    </location>
</feature>